<accession>A0ABR1EIN2</accession>
<reference evidence="1 2" key="1">
    <citation type="submission" date="2023-08" db="EMBL/GenBank/DDBJ databases">
        <title>A Necator americanus chromosomal reference genome.</title>
        <authorList>
            <person name="Ilik V."/>
            <person name="Petrzelkova K.J."/>
            <person name="Pardy F."/>
            <person name="Fuh T."/>
            <person name="Niatou-Singa F.S."/>
            <person name="Gouil Q."/>
            <person name="Baker L."/>
            <person name="Ritchie M.E."/>
            <person name="Jex A.R."/>
            <person name="Gazzola D."/>
            <person name="Li H."/>
            <person name="Toshio Fujiwara R."/>
            <person name="Zhan B."/>
            <person name="Aroian R.V."/>
            <person name="Pafco B."/>
            <person name="Schwarz E.M."/>
        </authorList>
    </citation>
    <scope>NUCLEOTIDE SEQUENCE [LARGE SCALE GENOMIC DNA]</scope>
    <source>
        <strain evidence="1 2">Aroian</strain>
        <tissue evidence="1">Whole animal</tissue>
    </source>
</reference>
<dbReference type="Proteomes" id="UP001303046">
    <property type="component" value="Unassembled WGS sequence"/>
</dbReference>
<dbReference type="EMBL" id="JAVFWL010000006">
    <property type="protein sequence ID" value="KAK6762545.1"/>
    <property type="molecule type" value="Genomic_DNA"/>
</dbReference>
<organism evidence="1 2">
    <name type="scientific">Necator americanus</name>
    <name type="common">Human hookworm</name>
    <dbReference type="NCBI Taxonomy" id="51031"/>
    <lineage>
        <taxon>Eukaryota</taxon>
        <taxon>Metazoa</taxon>
        <taxon>Ecdysozoa</taxon>
        <taxon>Nematoda</taxon>
        <taxon>Chromadorea</taxon>
        <taxon>Rhabditida</taxon>
        <taxon>Rhabditina</taxon>
        <taxon>Rhabditomorpha</taxon>
        <taxon>Strongyloidea</taxon>
        <taxon>Ancylostomatidae</taxon>
        <taxon>Bunostominae</taxon>
        <taxon>Necator</taxon>
    </lineage>
</organism>
<gene>
    <name evidence="1" type="primary">Necator_chrX.g23482</name>
    <name evidence="1" type="ORF">RB195_023318</name>
</gene>
<sequence>MATSSLYPRASGEVLTCLGDVNETHDVRKMLCRPTVTQRTSLPSCIKSSSTHNERTLNLALDDDAARNQEKPRRRVLYGVLRTLTIKQAKRISQ</sequence>
<evidence type="ECO:0000313" key="2">
    <source>
        <dbReference type="Proteomes" id="UP001303046"/>
    </source>
</evidence>
<proteinExistence type="predicted"/>
<name>A0ABR1EIN2_NECAM</name>
<protein>
    <submittedName>
        <fullName evidence="1">Uncharacterized protein</fullName>
    </submittedName>
</protein>
<keyword evidence="2" id="KW-1185">Reference proteome</keyword>
<evidence type="ECO:0000313" key="1">
    <source>
        <dbReference type="EMBL" id="KAK6762545.1"/>
    </source>
</evidence>
<comment type="caution">
    <text evidence="1">The sequence shown here is derived from an EMBL/GenBank/DDBJ whole genome shotgun (WGS) entry which is preliminary data.</text>
</comment>